<keyword evidence="1" id="KW-0472">Membrane</keyword>
<evidence type="ECO:0000313" key="4">
    <source>
        <dbReference type="Proteomes" id="UP000057389"/>
    </source>
</evidence>
<feature type="domain" description="Inositolphosphotransferase Aur1/Ipt1" evidence="2">
    <location>
        <begin position="150"/>
        <end position="356"/>
    </location>
</feature>
<feature type="transmembrane region" description="Helical" evidence="1">
    <location>
        <begin position="61"/>
        <end position="87"/>
    </location>
</feature>
<sequence length="373" mass="43516">MRGNMDSETTTAKPAPHKEQSNLLLSLLHEFRRNKLILYYVGFTTPVTLIVNYFVPHEVRYNIYTYLEILATVCYVTFILWATYYYCHLLFNREKRPTKQFIQKIKTLLFPVSKPIYFVLLMLVLNISFSSYTFLKSVIPYLNPYFLDLDLYHLDKWLHFGVSPWEITHFFLPNAIASLAINILYNLWFFIMWGMLLYFVIHRKDDQLRNQFLLTFLSSWFIIGNIMATLLSSAGPVYISYFNDQDLYISLIQRLDMQSAELTEYGLFSLWALSTQDALWASYEGGIGDIGTGISAMPSMHVTISVLIAMASFRLNRKLGYLAWIYAFFIQVGSVHLAWHYAVDGYFGAILVVALWHLIGYLLRRNTPSITRQ</sequence>
<name>A0A120DG88_9VIBR</name>
<dbReference type="Pfam" id="PF14378">
    <property type="entry name" value="PAP2_3"/>
    <property type="match status" value="1"/>
</dbReference>
<gene>
    <name evidence="3" type="ORF">APQ14_10365</name>
</gene>
<feature type="transmembrane region" description="Helical" evidence="1">
    <location>
        <begin position="321"/>
        <end position="339"/>
    </location>
</feature>
<dbReference type="GeneID" id="300179263"/>
<dbReference type="RefSeq" id="WP_060468499.1">
    <property type="nucleotide sequence ID" value="NZ_AP025514.1"/>
</dbReference>
<proteinExistence type="predicted"/>
<keyword evidence="4" id="KW-1185">Reference proteome</keyword>
<feature type="transmembrane region" description="Helical" evidence="1">
    <location>
        <begin position="290"/>
        <end position="309"/>
    </location>
</feature>
<protein>
    <recommendedName>
        <fullName evidence="2">Inositolphosphotransferase Aur1/Ipt1 domain-containing protein</fullName>
    </recommendedName>
</protein>
<feature type="transmembrane region" description="Helical" evidence="1">
    <location>
        <begin position="175"/>
        <end position="200"/>
    </location>
</feature>
<feature type="transmembrane region" description="Helical" evidence="1">
    <location>
        <begin position="345"/>
        <end position="363"/>
    </location>
</feature>
<dbReference type="AlphaFoldDB" id="A0A120DG88"/>
<feature type="transmembrane region" description="Helical" evidence="1">
    <location>
        <begin position="108"/>
        <end position="135"/>
    </location>
</feature>
<evidence type="ECO:0000259" key="2">
    <source>
        <dbReference type="Pfam" id="PF14378"/>
    </source>
</evidence>
<dbReference type="EMBL" id="LMXU01000022">
    <property type="protein sequence ID" value="KWU00498.1"/>
    <property type="molecule type" value="Genomic_DNA"/>
</dbReference>
<feature type="transmembrane region" description="Helical" evidence="1">
    <location>
        <begin position="36"/>
        <end position="55"/>
    </location>
</feature>
<dbReference type="InterPro" id="IPR026841">
    <property type="entry name" value="Aur1/Ipt1"/>
</dbReference>
<evidence type="ECO:0000313" key="3">
    <source>
        <dbReference type="EMBL" id="KWU00498.1"/>
    </source>
</evidence>
<comment type="caution">
    <text evidence="3">The sequence shown here is derived from an EMBL/GenBank/DDBJ whole genome shotgun (WGS) entry which is preliminary data.</text>
</comment>
<dbReference type="GO" id="GO:0016020">
    <property type="term" value="C:membrane"/>
    <property type="evidence" value="ECO:0007669"/>
    <property type="project" value="UniProtKB-SubCell"/>
</dbReference>
<feature type="transmembrane region" description="Helical" evidence="1">
    <location>
        <begin position="212"/>
        <end position="239"/>
    </location>
</feature>
<keyword evidence="1" id="KW-1133">Transmembrane helix</keyword>
<organism evidence="3 4">
    <name type="scientific">Vibrio toranzoniae</name>
    <dbReference type="NCBI Taxonomy" id="1194427"/>
    <lineage>
        <taxon>Bacteria</taxon>
        <taxon>Pseudomonadati</taxon>
        <taxon>Pseudomonadota</taxon>
        <taxon>Gammaproteobacteria</taxon>
        <taxon>Vibrionales</taxon>
        <taxon>Vibrionaceae</taxon>
        <taxon>Vibrio</taxon>
    </lineage>
</organism>
<dbReference type="OrthoDB" id="9816314at2"/>
<keyword evidence="1" id="KW-0812">Transmembrane</keyword>
<dbReference type="Proteomes" id="UP000057389">
    <property type="component" value="Unassembled WGS sequence"/>
</dbReference>
<accession>A0A120DG88</accession>
<reference evidence="3 4" key="1">
    <citation type="submission" date="2015-11" db="EMBL/GenBank/DDBJ databases">
        <title>Draft WGS of Vibrio toranzoniae.</title>
        <authorList>
            <person name="Lasa A."/>
            <person name="Romalde J.L."/>
        </authorList>
    </citation>
    <scope>NUCLEOTIDE SEQUENCE [LARGE SCALE GENOMIC DNA]</scope>
    <source>
        <strain evidence="3 4">Vb 10.8</strain>
    </source>
</reference>
<evidence type="ECO:0000256" key="1">
    <source>
        <dbReference type="SAM" id="Phobius"/>
    </source>
</evidence>